<dbReference type="CDD" id="cd00303">
    <property type="entry name" value="retropepsin_like"/>
    <property type="match status" value="1"/>
</dbReference>
<dbReference type="PaxDb" id="4097-A0A1S3Z522"/>
<dbReference type="PANTHER" id="PTHR33240:SF8">
    <property type="entry name" value="OS03G0439900 PROTEIN"/>
    <property type="match status" value="1"/>
</dbReference>
<accession>A0A1S3Z522</accession>
<dbReference type="AlphaFoldDB" id="A0A1S3Z522"/>
<dbReference type="KEGG" id="nta:107783116"/>
<dbReference type="RefSeq" id="XP_016459575.1">
    <property type="nucleotide sequence ID" value="XM_016604089.1"/>
</dbReference>
<gene>
    <name evidence="1" type="primary">LOC107783116</name>
</gene>
<dbReference type="PANTHER" id="PTHR33240">
    <property type="entry name" value="OS08G0508500 PROTEIN"/>
    <property type="match status" value="1"/>
</dbReference>
<dbReference type="OrthoDB" id="2919534at2759"/>
<name>A0A1S3Z522_TOBAC</name>
<reference evidence="1" key="1">
    <citation type="submission" date="2025-08" db="UniProtKB">
        <authorList>
            <consortium name="RefSeq"/>
        </authorList>
    </citation>
    <scope>IDENTIFICATION</scope>
</reference>
<sequence>MDDKFIMAHVGAKKAETRVNDIFAIKRSPGEGLRDFLTRFNRQGHLKELFTDKGRNTLATGRECPGPPNPPSPAHTINMIICGSDNASIKDIKFTATHKLKRSITHERYDGLEESITFDESDADGLTFPYNDVFVITLKILDTNVKRIMIDGRSGACIIHNRVLTQMRREDKIVPCCITLTGFNNVVERTSGEITLLVLAGGVTLEMTFHIMDQDTAYNAIVRRPWIHPMRAALSNLYQVIKFPIPWGIFSIWGEQRTSRECYRIVMDITITQQNKEKEKEA</sequence>
<evidence type="ECO:0000313" key="1">
    <source>
        <dbReference type="RefSeq" id="XP_016459575.1"/>
    </source>
</evidence>
<proteinExistence type="predicted"/>
<protein>
    <submittedName>
        <fullName evidence="1">Uncharacterized protein</fullName>
    </submittedName>
</protein>
<organism evidence="1">
    <name type="scientific">Nicotiana tabacum</name>
    <name type="common">Common tobacco</name>
    <dbReference type="NCBI Taxonomy" id="4097"/>
    <lineage>
        <taxon>Eukaryota</taxon>
        <taxon>Viridiplantae</taxon>
        <taxon>Streptophyta</taxon>
        <taxon>Embryophyta</taxon>
        <taxon>Tracheophyta</taxon>
        <taxon>Spermatophyta</taxon>
        <taxon>Magnoliopsida</taxon>
        <taxon>eudicotyledons</taxon>
        <taxon>Gunneridae</taxon>
        <taxon>Pentapetalae</taxon>
        <taxon>asterids</taxon>
        <taxon>lamiids</taxon>
        <taxon>Solanales</taxon>
        <taxon>Solanaceae</taxon>
        <taxon>Nicotianoideae</taxon>
        <taxon>Nicotianeae</taxon>
        <taxon>Nicotiana</taxon>
    </lineage>
</organism>